<sequence length="153" mass="17158">MAERRRRNFTDEEDLALLREALGDPPFIQPRGSILARWDSLATSDADDSFPRENLSGKTASGRLGKLIKVHREHDAEAATLSGGSEEEESEKVMLLDELIALIDECTARTTAAKTTEGLKRQREEEALLAARRLTMETLAERTPHQNDAEKWN</sequence>
<dbReference type="EMBL" id="WSZM01000604">
    <property type="protein sequence ID" value="KAF4031061.1"/>
    <property type="molecule type" value="Genomic_DNA"/>
</dbReference>
<reference evidence="1" key="1">
    <citation type="submission" date="2020-04" db="EMBL/GenBank/DDBJ databases">
        <title>Hybrid Assembly of Korean Phytophthora infestans isolates.</title>
        <authorList>
            <person name="Prokchorchik M."/>
            <person name="Lee Y."/>
            <person name="Seo J."/>
            <person name="Cho J.-H."/>
            <person name="Park Y.-E."/>
            <person name="Jang D.-C."/>
            <person name="Im J.-S."/>
            <person name="Choi J.-G."/>
            <person name="Park H.-J."/>
            <person name="Lee G.-B."/>
            <person name="Lee Y.-G."/>
            <person name="Hong S.-Y."/>
            <person name="Cho K."/>
            <person name="Sohn K.H."/>
        </authorList>
    </citation>
    <scope>NUCLEOTIDE SEQUENCE</scope>
    <source>
        <strain evidence="1">KR_1_A1</strain>
    </source>
</reference>
<keyword evidence="2" id="KW-1185">Reference proteome</keyword>
<dbReference type="PANTHER" id="PTHR37558:SF1">
    <property type="entry name" value="HTH CENPB-TYPE DOMAIN-CONTAINING PROTEIN"/>
    <property type="match status" value="1"/>
</dbReference>
<dbReference type="AlphaFoldDB" id="A0A833SZG9"/>
<dbReference type="Proteomes" id="UP000602510">
    <property type="component" value="Unassembled WGS sequence"/>
</dbReference>
<evidence type="ECO:0000313" key="1">
    <source>
        <dbReference type="EMBL" id="KAF4031061.1"/>
    </source>
</evidence>
<gene>
    <name evidence="1" type="ORF">GN244_ATG17158</name>
</gene>
<proteinExistence type="predicted"/>
<accession>A0A833SZG9</accession>
<name>A0A833SZG9_PHYIN</name>
<protein>
    <submittedName>
        <fullName evidence="1">Uncharacterized protein</fullName>
    </submittedName>
</protein>
<dbReference type="PANTHER" id="PTHR37558">
    <property type="entry name" value="HTH CENPB-TYPE DOMAIN-CONTAINING PROTEIN"/>
    <property type="match status" value="1"/>
</dbReference>
<organism evidence="1 2">
    <name type="scientific">Phytophthora infestans</name>
    <name type="common">Potato late blight agent</name>
    <name type="synonym">Botrytis infestans</name>
    <dbReference type="NCBI Taxonomy" id="4787"/>
    <lineage>
        <taxon>Eukaryota</taxon>
        <taxon>Sar</taxon>
        <taxon>Stramenopiles</taxon>
        <taxon>Oomycota</taxon>
        <taxon>Peronosporomycetes</taxon>
        <taxon>Peronosporales</taxon>
        <taxon>Peronosporaceae</taxon>
        <taxon>Phytophthora</taxon>
    </lineage>
</organism>
<comment type="caution">
    <text evidence="1">The sequence shown here is derived from an EMBL/GenBank/DDBJ whole genome shotgun (WGS) entry which is preliminary data.</text>
</comment>
<evidence type="ECO:0000313" key="2">
    <source>
        <dbReference type="Proteomes" id="UP000602510"/>
    </source>
</evidence>